<reference evidence="2" key="1">
    <citation type="journal article" date="2023" name="Plant J.">
        <title>Genome sequences and population genomics provide insights into the demographic history, inbreeding, and mutation load of two 'living fossil' tree species of Dipteronia.</title>
        <authorList>
            <person name="Feng Y."/>
            <person name="Comes H.P."/>
            <person name="Chen J."/>
            <person name="Zhu S."/>
            <person name="Lu R."/>
            <person name="Zhang X."/>
            <person name="Li P."/>
            <person name="Qiu J."/>
            <person name="Olsen K.M."/>
            <person name="Qiu Y."/>
        </authorList>
    </citation>
    <scope>NUCLEOTIDE SEQUENCE</scope>
    <source>
        <strain evidence="2">NBL</strain>
    </source>
</reference>
<keyword evidence="3" id="KW-1185">Reference proteome</keyword>
<protein>
    <submittedName>
        <fullName evidence="2">Uncharacterized protein</fullName>
    </submittedName>
</protein>
<dbReference type="Proteomes" id="UP001281410">
    <property type="component" value="Unassembled WGS sequence"/>
</dbReference>
<comment type="caution">
    <text evidence="2">The sequence shown here is derived from an EMBL/GenBank/DDBJ whole genome shotgun (WGS) entry which is preliminary data.</text>
</comment>
<dbReference type="EMBL" id="JANJYJ010000006">
    <property type="protein sequence ID" value="KAK3206060.1"/>
    <property type="molecule type" value="Genomic_DNA"/>
</dbReference>
<dbReference type="AlphaFoldDB" id="A0AAE0A8T7"/>
<accession>A0AAE0A8T7</accession>
<proteinExistence type="predicted"/>
<evidence type="ECO:0000313" key="2">
    <source>
        <dbReference type="EMBL" id="KAK3206060.1"/>
    </source>
</evidence>
<name>A0AAE0A8T7_9ROSI</name>
<gene>
    <name evidence="2" type="ORF">Dsin_020106</name>
</gene>
<evidence type="ECO:0000256" key="1">
    <source>
        <dbReference type="SAM" id="MobiDB-lite"/>
    </source>
</evidence>
<evidence type="ECO:0000313" key="3">
    <source>
        <dbReference type="Proteomes" id="UP001281410"/>
    </source>
</evidence>
<sequence length="195" mass="22114">MVVALTEGETAVGGMSHVAEAIVGGTKLSCGLRWNCERGIGDRRRGGQLRDDDEIRVTLTRRRRRRIGWISWCAGVALWHANRSAYCLNKVVCTYETAASDVWVKLFAHVTDQIKATEKQMTASFTRQFNILREEVRTLRNEPDTQLPKWTSVYDDHHDWGNLLDGTFPNHDSTKATVDTYPAPKSKHMESTTHV</sequence>
<feature type="region of interest" description="Disordered" evidence="1">
    <location>
        <begin position="174"/>
        <end position="195"/>
    </location>
</feature>
<organism evidence="2 3">
    <name type="scientific">Dipteronia sinensis</name>
    <dbReference type="NCBI Taxonomy" id="43782"/>
    <lineage>
        <taxon>Eukaryota</taxon>
        <taxon>Viridiplantae</taxon>
        <taxon>Streptophyta</taxon>
        <taxon>Embryophyta</taxon>
        <taxon>Tracheophyta</taxon>
        <taxon>Spermatophyta</taxon>
        <taxon>Magnoliopsida</taxon>
        <taxon>eudicotyledons</taxon>
        <taxon>Gunneridae</taxon>
        <taxon>Pentapetalae</taxon>
        <taxon>rosids</taxon>
        <taxon>malvids</taxon>
        <taxon>Sapindales</taxon>
        <taxon>Sapindaceae</taxon>
        <taxon>Hippocastanoideae</taxon>
        <taxon>Acereae</taxon>
        <taxon>Dipteronia</taxon>
    </lineage>
</organism>